<keyword evidence="6 9" id="KW-0472">Membrane</keyword>
<evidence type="ECO:0000256" key="1">
    <source>
        <dbReference type="ARBA" id="ARBA00004479"/>
    </source>
</evidence>
<evidence type="ECO:0000256" key="7">
    <source>
        <dbReference type="ARBA" id="ARBA00023180"/>
    </source>
</evidence>
<evidence type="ECO:0000256" key="4">
    <source>
        <dbReference type="ARBA" id="ARBA00022737"/>
    </source>
</evidence>
<evidence type="ECO:0000256" key="8">
    <source>
        <dbReference type="ARBA" id="ARBA00037847"/>
    </source>
</evidence>
<keyword evidence="2 9" id="KW-0812">Transmembrane</keyword>
<reference evidence="13" key="1">
    <citation type="submission" date="2023-07" db="EMBL/GenBank/DDBJ databases">
        <authorList>
            <consortium name="AG Swart"/>
            <person name="Singh M."/>
            <person name="Singh A."/>
            <person name="Seah K."/>
            <person name="Emmerich C."/>
        </authorList>
    </citation>
    <scope>NUCLEOTIDE SEQUENCE</scope>
    <source>
        <strain evidence="13">DP1</strain>
    </source>
</reference>
<evidence type="ECO:0000256" key="10">
    <source>
        <dbReference type="SAM" id="SignalP"/>
    </source>
</evidence>
<evidence type="ECO:0000313" key="14">
    <source>
        <dbReference type="Proteomes" id="UP001295684"/>
    </source>
</evidence>
<keyword evidence="3 10" id="KW-0732">Signal</keyword>
<evidence type="ECO:0000259" key="12">
    <source>
        <dbReference type="Pfam" id="PF25011"/>
    </source>
</evidence>
<keyword evidence="7" id="KW-0325">Glycoprotein</keyword>
<comment type="caution">
    <text evidence="13">The sequence shown here is derived from an EMBL/GenBank/DDBJ whole genome shotgun (WGS) entry which is preliminary data.</text>
</comment>
<feature type="transmembrane region" description="Helical" evidence="9">
    <location>
        <begin position="396"/>
        <end position="417"/>
    </location>
</feature>
<evidence type="ECO:0000256" key="6">
    <source>
        <dbReference type="ARBA" id="ARBA00023136"/>
    </source>
</evidence>
<evidence type="ECO:0000256" key="9">
    <source>
        <dbReference type="SAM" id="Phobius"/>
    </source>
</evidence>
<feature type="chain" id="PRO_5042218088" evidence="10">
    <location>
        <begin position="17"/>
        <end position="453"/>
    </location>
</feature>
<feature type="domain" description="PA" evidence="11">
    <location>
        <begin position="77"/>
        <end position="148"/>
    </location>
</feature>
<accession>A0AAD1X8J2</accession>
<dbReference type="AlphaFoldDB" id="A0AAD1X8J2"/>
<keyword evidence="5 9" id="KW-1133">Transmembrane helix</keyword>
<proteinExistence type="predicted"/>
<dbReference type="GO" id="GO:0016020">
    <property type="term" value="C:membrane"/>
    <property type="evidence" value="ECO:0007669"/>
    <property type="project" value="UniProtKB-SubCell"/>
</dbReference>
<feature type="domain" description="Vacuolar sorting receptor thioredoxin-like" evidence="12">
    <location>
        <begin position="177"/>
        <end position="370"/>
    </location>
</feature>
<comment type="subcellular location">
    <subcellularLocation>
        <location evidence="8">Endomembrane system</location>
        <topology evidence="8">Single-pass membrane protein</topology>
    </subcellularLocation>
    <subcellularLocation>
        <location evidence="1">Membrane</location>
        <topology evidence="1">Single-pass type I membrane protein</topology>
    </subcellularLocation>
</comment>
<dbReference type="InterPro" id="IPR003137">
    <property type="entry name" value="PA_domain"/>
</dbReference>
<evidence type="ECO:0000256" key="2">
    <source>
        <dbReference type="ARBA" id="ARBA00022692"/>
    </source>
</evidence>
<gene>
    <name evidence="13" type="ORF">ECRASSUSDP1_LOCUS8351</name>
</gene>
<evidence type="ECO:0000313" key="13">
    <source>
        <dbReference type="EMBL" id="CAI2367074.1"/>
    </source>
</evidence>
<evidence type="ECO:0000259" key="11">
    <source>
        <dbReference type="Pfam" id="PF02225"/>
    </source>
</evidence>
<sequence length="453" mass="51559">MKSLLLTLLLLSVCLCKLSVYSPKSLKSEVGDKKGVIPMSIANFGLVPYGHTIMAHMKFIDDNDEGCKSFETTLKTDTEQSPVVLVRRGGCSFVTKVRNVEHGGGKLAVIVDEVDGEYPDQIIMVDDGTGNGIQIPSVLIGKTDGETLITKYKELSAENKEIQLIATFDINRPDDRVEYEFWFTASNDRGLDFIRDFRTYHERLGKKLLMIPRYFSWPCVNCDKVITDEDCFCEGNYCALDESNLRIEGRTILLEDLRQKCIYQNSLTANKNDTAWWDYVIKAHSRCYSDFSESCSKQIHTELGISYDDTMKCVNASFTNEDHSLGDNTVLSQEVKAWNNHGAHYIPSVIINQVAYRGALDPENVYSAICNGYKDPQEECKAYIDDTFKNADKVTFNWFILVIVFLIILNVALLLICKRINQRSMKQEVTDAVNDYMKLRQTNQEMSDKNKHF</sequence>
<evidence type="ECO:0000256" key="5">
    <source>
        <dbReference type="ARBA" id="ARBA00022989"/>
    </source>
</evidence>
<dbReference type="Pfam" id="PF02225">
    <property type="entry name" value="PA"/>
    <property type="match status" value="1"/>
</dbReference>
<name>A0AAD1X8J2_EUPCR</name>
<feature type="signal peptide" evidence="10">
    <location>
        <begin position="1"/>
        <end position="16"/>
    </location>
</feature>
<dbReference type="Proteomes" id="UP001295684">
    <property type="component" value="Unassembled WGS sequence"/>
</dbReference>
<evidence type="ECO:0000256" key="3">
    <source>
        <dbReference type="ARBA" id="ARBA00022729"/>
    </source>
</evidence>
<dbReference type="EMBL" id="CAMPGE010008167">
    <property type="protein sequence ID" value="CAI2367074.1"/>
    <property type="molecule type" value="Genomic_DNA"/>
</dbReference>
<dbReference type="PANTHER" id="PTHR22702">
    <property type="entry name" value="PROTEASE-ASSOCIATED DOMAIN-CONTAINING PROTEIN"/>
    <property type="match status" value="1"/>
</dbReference>
<dbReference type="Gene3D" id="3.50.30.30">
    <property type="match status" value="1"/>
</dbReference>
<organism evidence="13 14">
    <name type="scientific">Euplotes crassus</name>
    <dbReference type="NCBI Taxonomy" id="5936"/>
    <lineage>
        <taxon>Eukaryota</taxon>
        <taxon>Sar</taxon>
        <taxon>Alveolata</taxon>
        <taxon>Ciliophora</taxon>
        <taxon>Intramacronucleata</taxon>
        <taxon>Spirotrichea</taxon>
        <taxon>Hypotrichia</taxon>
        <taxon>Euplotida</taxon>
        <taxon>Euplotidae</taxon>
        <taxon>Moneuplotes</taxon>
    </lineage>
</organism>
<dbReference type="GO" id="GO:0012505">
    <property type="term" value="C:endomembrane system"/>
    <property type="evidence" value="ECO:0007669"/>
    <property type="project" value="UniProtKB-SubCell"/>
</dbReference>
<protein>
    <submittedName>
        <fullName evidence="13">Uncharacterized protein</fullName>
    </submittedName>
</protein>
<dbReference type="InterPro" id="IPR056858">
    <property type="entry name" value="VSR_TRX"/>
</dbReference>
<dbReference type="Pfam" id="PF25011">
    <property type="entry name" value="VSR_TRX"/>
    <property type="match status" value="1"/>
</dbReference>
<dbReference type="PANTHER" id="PTHR22702:SF1">
    <property type="entry name" value="PROTEASE-ASSOCIATED DOMAIN-CONTAINING PROTEIN 1"/>
    <property type="match status" value="1"/>
</dbReference>
<keyword evidence="14" id="KW-1185">Reference proteome</keyword>
<keyword evidence="4" id="KW-0677">Repeat</keyword>